<feature type="compositionally biased region" description="Polar residues" evidence="1">
    <location>
        <begin position="78"/>
        <end position="90"/>
    </location>
</feature>
<dbReference type="AlphaFoldDB" id="A0A1Y2J158"/>
<accession>A0A1Y2J158</accession>
<evidence type="ECO:0000313" key="2">
    <source>
        <dbReference type="EMBL" id="OSD07047.1"/>
    </source>
</evidence>
<name>A0A1Y2J158_TRAC3</name>
<dbReference type="Proteomes" id="UP000193067">
    <property type="component" value="Unassembled WGS sequence"/>
</dbReference>
<feature type="region of interest" description="Disordered" evidence="1">
    <location>
        <begin position="69"/>
        <end position="105"/>
    </location>
</feature>
<reference evidence="2 3" key="1">
    <citation type="journal article" date="2015" name="Biotechnol. Biofuels">
        <title>Enhanced degradation of softwood versus hardwood by the white-rot fungus Pycnoporus coccineus.</title>
        <authorList>
            <person name="Couturier M."/>
            <person name="Navarro D."/>
            <person name="Chevret D."/>
            <person name="Henrissat B."/>
            <person name="Piumi F."/>
            <person name="Ruiz-Duenas F.J."/>
            <person name="Martinez A.T."/>
            <person name="Grigoriev I.V."/>
            <person name="Riley R."/>
            <person name="Lipzen A."/>
            <person name="Berrin J.G."/>
            <person name="Master E.R."/>
            <person name="Rosso M.N."/>
        </authorList>
    </citation>
    <scope>NUCLEOTIDE SEQUENCE [LARGE SCALE GENOMIC DNA]</scope>
    <source>
        <strain evidence="2 3">BRFM310</strain>
    </source>
</reference>
<keyword evidence="3" id="KW-1185">Reference proteome</keyword>
<evidence type="ECO:0000256" key="1">
    <source>
        <dbReference type="SAM" id="MobiDB-lite"/>
    </source>
</evidence>
<organism evidence="2 3">
    <name type="scientific">Trametes coccinea (strain BRFM310)</name>
    <name type="common">Pycnoporus coccineus</name>
    <dbReference type="NCBI Taxonomy" id="1353009"/>
    <lineage>
        <taxon>Eukaryota</taxon>
        <taxon>Fungi</taxon>
        <taxon>Dikarya</taxon>
        <taxon>Basidiomycota</taxon>
        <taxon>Agaricomycotina</taxon>
        <taxon>Agaricomycetes</taxon>
        <taxon>Polyporales</taxon>
        <taxon>Polyporaceae</taxon>
        <taxon>Trametes</taxon>
    </lineage>
</organism>
<proteinExistence type="predicted"/>
<dbReference type="EMBL" id="KZ084089">
    <property type="protein sequence ID" value="OSD07047.1"/>
    <property type="molecule type" value="Genomic_DNA"/>
</dbReference>
<feature type="compositionally biased region" description="Basic residues" evidence="1">
    <location>
        <begin position="91"/>
        <end position="105"/>
    </location>
</feature>
<gene>
    <name evidence="2" type="ORF">PYCCODRAFT_791112</name>
</gene>
<evidence type="ECO:0000313" key="3">
    <source>
        <dbReference type="Proteomes" id="UP000193067"/>
    </source>
</evidence>
<sequence>MGPQRGWEPFLRTARLGSVYAHAPKNRATGRLRRTFRQSIGRGRPAELHAHVICVSFLIGQATHRMSSSGQHDPCASQIAQRQSPTCTRSTHVRRHSPPAGRARRGKVRVGFRFDRCCTYMDRGELGL</sequence>
<protein>
    <submittedName>
        <fullName evidence="2">Uncharacterized protein</fullName>
    </submittedName>
</protein>